<comment type="caution">
    <text evidence="10">The sequence shown here is derived from an EMBL/GenBank/DDBJ whole genome shotgun (WGS) entry which is preliminary data.</text>
</comment>
<feature type="transmembrane region" description="Helical" evidence="7">
    <location>
        <begin position="233"/>
        <end position="252"/>
    </location>
</feature>
<evidence type="ECO:0000256" key="6">
    <source>
        <dbReference type="SAM" id="MobiDB-lite"/>
    </source>
</evidence>
<dbReference type="PANTHER" id="PTHR42829">
    <property type="entry name" value="NADH-UBIQUINONE OXIDOREDUCTASE CHAIN 5"/>
    <property type="match status" value="1"/>
</dbReference>
<dbReference type="AlphaFoldDB" id="A0A561E7K5"/>
<evidence type="ECO:0000313" key="11">
    <source>
        <dbReference type="Proteomes" id="UP000318297"/>
    </source>
</evidence>
<dbReference type="PANTHER" id="PTHR42829:SF2">
    <property type="entry name" value="NADH-UBIQUINONE OXIDOREDUCTASE CHAIN 5"/>
    <property type="match status" value="1"/>
</dbReference>
<gene>
    <name evidence="10" type="ORF">BKA23_0356</name>
</gene>
<feature type="domain" description="NADH-Ubiquinone oxidoreductase (complex I) chain 5 N-terminal" evidence="9">
    <location>
        <begin position="93"/>
        <end position="137"/>
    </location>
</feature>
<dbReference type="RefSeq" id="WP_145224933.1">
    <property type="nucleotide sequence ID" value="NZ_VIVQ01000001.1"/>
</dbReference>
<feature type="domain" description="NADH:quinone oxidoreductase/Mrp antiporter transmembrane" evidence="8">
    <location>
        <begin position="154"/>
        <end position="430"/>
    </location>
</feature>
<dbReference type="GO" id="GO:0008137">
    <property type="term" value="F:NADH dehydrogenase (ubiquinone) activity"/>
    <property type="evidence" value="ECO:0007669"/>
    <property type="project" value="InterPro"/>
</dbReference>
<evidence type="ECO:0000256" key="4">
    <source>
        <dbReference type="ARBA" id="ARBA00023136"/>
    </source>
</evidence>
<dbReference type="GO" id="GO:0016020">
    <property type="term" value="C:membrane"/>
    <property type="evidence" value="ECO:0007669"/>
    <property type="project" value="UniProtKB-SubCell"/>
</dbReference>
<comment type="subcellular location">
    <subcellularLocation>
        <location evidence="1">Endomembrane system</location>
        <topology evidence="1">Multi-pass membrane protein</topology>
    </subcellularLocation>
    <subcellularLocation>
        <location evidence="5">Membrane</location>
        <topology evidence="5">Multi-pass membrane protein</topology>
    </subcellularLocation>
</comment>
<feature type="transmembrane region" description="Helical" evidence="7">
    <location>
        <begin position="187"/>
        <end position="213"/>
    </location>
</feature>
<evidence type="ECO:0000259" key="9">
    <source>
        <dbReference type="Pfam" id="PF00662"/>
    </source>
</evidence>
<feature type="compositionally biased region" description="Acidic residues" evidence="6">
    <location>
        <begin position="511"/>
        <end position="526"/>
    </location>
</feature>
<dbReference type="EMBL" id="VIVQ01000001">
    <property type="protein sequence ID" value="TWE11581.1"/>
    <property type="molecule type" value="Genomic_DNA"/>
</dbReference>
<dbReference type="GO" id="GO:0015990">
    <property type="term" value="P:electron transport coupled proton transport"/>
    <property type="evidence" value="ECO:0007669"/>
    <property type="project" value="TreeGrafter"/>
</dbReference>
<keyword evidence="2 5" id="KW-0812">Transmembrane</keyword>
<evidence type="ECO:0000313" key="10">
    <source>
        <dbReference type="EMBL" id="TWE11581.1"/>
    </source>
</evidence>
<dbReference type="GO" id="GO:0042773">
    <property type="term" value="P:ATP synthesis coupled electron transport"/>
    <property type="evidence" value="ECO:0007669"/>
    <property type="project" value="InterPro"/>
</dbReference>
<keyword evidence="3 7" id="KW-1133">Transmembrane helix</keyword>
<feature type="transmembrane region" description="Helical" evidence="7">
    <location>
        <begin position="300"/>
        <end position="321"/>
    </location>
</feature>
<evidence type="ECO:0000256" key="1">
    <source>
        <dbReference type="ARBA" id="ARBA00004127"/>
    </source>
</evidence>
<feature type="transmembrane region" description="Helical" evidence="7">
    <location>
        <begin position="105"/>
        <end position="124"/>
    </location>
</feature>
<protein>
    <submittedName>
        <fullName evidence="10">NADH-quinone oxidoreductase subunit L</fullName>
    </submittedName>
</protein>
<evidence type="ECO:0000256" key="5">
    <source>
        <dbReference type="RuleBase" id="RU000320"/>
    </source>
</evidence>
<reference evidence="10 11" key="1">
    <citation type="submission" date="2019-06" db="EMBL/GenBank/DDBJ databases">
        <title>Sequencing the genomes of 1000 actinobacteria strains.</title>
        <authorList>
            <person name="Klenk H.-P."/>
        </authorList>
    </citation>
    <scope>NUCLEOTIDE SEQUENCE [LARGE SCALE GENOMIC DNA]</scope>
    <source>
        <strain evidence="10 11">DSM 19560</strain>
    </source>
</reference>
<feature type="transmembrane region" description="Helical" evidence="7">
    <location>
        <begin position="328"/>
        <end position="348"/>
    </location>
</feature>
<feature type="transmembrane region" description="Helical" evidence="7">
    <location>
        <begin position="273"/>
        <end position="294"/>
    </location>
</feature>
<proteinExistence type="predicted"/>
<feature type="transmembrane region" description="Helical" evidence="7">
    <location>
        <begin position="51"/>
        <end position="71"/>
    </location>
</feature>
<dbReference type="GO" id="GO:0012505">
    <property type="term" value="C:endomembrane system"/>
    <property type="evidence" value="ECO:0007669"/>
    <property type="project" value="UniProtKB-SubCell"/>
</dbReference>
<organism evidence="10 11">
    <name type="scientific">Rudaeicoccus suwonensis</name>
    <dbReference type="NCBI Taxonomy" id="657409"/>
    <lineage>
        <taxon>Bacteria</taxon>
        <taxon>Bacillati</taxon>
        <taxon>Actinomycetota</taxon>
        <taxon>Actinomycetes</taxon>
        <taxon>Micrococcales</taxon>
        <taxon>Dermacoccaceae</taxon>
        <taxon>Rudaeicoccus</taxon>
    </lineage>
</organism>
<dbReference type="Proteomes" id="UP000318297">
    <property type="component" value="Unassembled WGS sequence"/>
</dbReference>
<dbReference type="GO" id="GO:0003954">
    <property type="term" value="F:NADH dehydrogenase activity"/>
    <property type="evidence" value="ECO:0007669"/>
    <property type="project" value="TreeGrafter"/>
</dbReference>
<feature type="region of interest" description="Disordered" evidence="6">
    <location>
        <begin position="503"/>
        <end position="532"/>
    </location>
</feature>
<keyword evidence="4 7" id="KW-0472">Membrane</keyword>
<dbReference type="PRINTS" id="PR01434">
    <property type="entry name" value="NADHDHGNASE5"/>
</dbReference>
<keyword evidence="11" id="KW-1185">Reference proteome</keyword>
<feature type="transmembrane region" description="Helical" evidence="7">
    <location>
        <begin position="28"/>
        <end position="44"/>
    </location>
</feature>
<dbReference type="InterPro" id="IPR001516">
    <property type="entry name" value="Proton_antipo_N"/>
</dbReference>
<feature type="transmembrane region" description="Helical" evidence="7">
    <location>
        <begin position="538"/>
        <end position="556"/>
    </location>
</feature>
<dbReference type="InterPro" id="IPR001750">
    <property type="entry name" value="ND/Mrp_TM"/>
</dbReference>
<accession>A0A561E7K5</accession>
<name>A0A561E7K5_9MICO</name>
<feature type="transmembrane region" description="Helical" evidence="7">
    <location>
        <begin position="360"/>
        <end position="381"/>
    </location>
</feature>
<sequence>MRASTVLASSVFDQHTLALHLGIQPSHLAILLPAAVAALVVLVTRGSSRAAFVVAATGSFLGLLAAIALLAQQVKGGAVVDPRTIGALPVGTDLGIPLRLHVNDLAALVSVAVALVSWTVQLFARWYLFSDPRYRQFAATVGLFTAAMQLVVLSGDVLLTVVGWELMGWCSYLLIGHESERGKARRAAYKAFIVTRLADAPFLVGLVALAIGAHSTSISAIVTHWSTVAHDHHAALAAAMICIVCGVAGKSAQFPFQDWLPDAMEGPTPASALIHAATMVAAGTVVLASLLPLLERSDPARLVLTISAAISTVLAAVLAFCQHDLKKLLAWSTVSQVGLMLLGLAVMPVGGTASLGIEHLLAHAMFKALLFLTFGWLAVLAGGTAVERFSGALNRHRGPRTLVGIGLLSLAGVPPLMGFVSKDLIVDQAARQAVDGSLVGQIAFVALICVVALTAAYTTRVWLILTRRTGSQRVQTLRAIEDSYDVRDVGIVEMLVGSAPVDAHGRPVEIPEPEPEPEPVYDDEPDPSVPRPGAGARAGLQLLAIFAIVGGALVFTPLLDIDWRHSDGWLIAAALVLMAAVALLVRWMSIGTVYGDAAARLPLPLRSSASRGLDVDAVYQRAVARPVLALAHAVSGVESRLDRTVQSAPAVTTALARRGASWHTRKPETGLVAVALGLVIAALVGATLW</sequence>
<dbReference type="OrthoDB" id="9811798at2"/>
<evidence type="ECO:0000259" key="8">
    <source>
        <dbReference type="Pfam" id="PF00361"/>
    </source>
</evidence>
<feature type="transmembrane region" description="Helical" evidence="7">
    <location>
        <begin position="670"/>
        <end position="688"/>
    </location>
</feature>
<dbReference type="InterPro" id="IPR003945">
    <property type="entry name" value="NU5C-like"/>
</dbReference>
<evidence type="ECO:0000256" key="7">
    <source>
        <dbReference type="SAM" id="Phobius"/>
    </source>
</evidence>
<dbReference type="Pfam" id="PF00662">
    <property type="entry name" value="Proton_antipo_N"/>
    <property type="match status" value="1"/>
</dbReference>
<feature type="transmembrane region" description="Helical" evidence="7">
    <location>
        <begin position="568"/>
        <end position="585"/>
    </location>
</feature>
<evidence type="ECO:0000256" key="2">
    <source>
        <dbReference type="ARBA" id="ARBA00022692"/>
    </source>
</evidence>
<evidence type="ECO:0000256" key="3">
    <source>
        <dbReference type="ARBA" id="ARBA00022989"/>
    </source>
</evidence>
<feature type="transmembrane region" description="Helical" evidence="7">
    <location>
        <begin position="441"/>
        <end position="463"/>
    </location>
</feature>
<dbReference type="Pfam" id="PF00361">
    <property type="entry name" value="Proton_antipo_M"/>
    <property type="match status" value="1"/>
</dbReference>